<dbReference type="InterPro" id="IPR050491">
    <property type="entry name" value="AmpC-like"/>
</dbReference>
<dbReference type="PANTHER" id="PTHR46825">
    <property type="entry name" value="D-ALANYL-D-ALANINE-CARBOXYPEPTIDASE/ENDOPEPTIDASE AMPH"/>
    <property type="match status" value="1"/>
</dbReference>
<keyword evidence="4" id="KW-1185">Reference proteome</keyword>
<feature type="chain" id="PRO_5032647417" evidence="1">
    <location>
        <begin position="24"/>
        <end position="391"/>
    </location>
</feature>
<evidence type="ECO:0000313" key="3">
    <source>
        <dbReference type="EMBL" id="MBB4845908.1"/>
    </source>
</evidence>
<dbReference type="InterPro" id="IPR001466">
    <property type="entry name" value="Beta-lactam-related"/>
</dbReference>
<proteinExistence type="predicted"/>
<gene>
    <name evidence="3" type="ORF">HNP55_004462</name>
</gene>
<dbReference type="Pfam" id="PF00144">
    <property type="entry name" value="Beta-lactamase"/>
    <property type="match status" value="1"/>
</dbReference>
<feature type="domain" description="Beta-lactamase-related" evidence="2">
    <location>
        <begin position="43"/>
        <end position="373"/>
    </location>
</feature>
<name>A0A840LI76_9BURK</name>
<protein>
    <submittedName>
        <fullName evidence="3">CubicO group peptidase (Beta-lactamase class C family)</fullName>
    </submittedName>
</protein>
<evidence type="ECO:0000259" key="2">
    <source>
        <dbReference type="Pfam" id="PF00144"/>
    </source>
</evidence>
<dbReference type="Gene3D" id="3.40.710.10">
    <property type="entry name" value="DD-peptidase/beta-lactamase superfamily"/>
    <property type="match status" value="1"/>
</dbReference>
<dbReference type="EMBL" id="JACHLP010000012">
    <property type="protein sequence ID" value="MBB4845908.1"/>
    <property type="molecule type" value="Genomic_DNA"/>
</dbReference>
<organism evidence="3 4">
    <name type="scientific">Roseateles oligotrophus</name>
    <dbReference type="NCBI Taxonomy" id="1769250"/>
    <lineage>
        <taxon>Bacteria</taxon>
        <taxon>Pseudomonadati</taxon>
        <taxon>Pseudomonadota</taxon>
        <taxon>Betaproteobacteria</taxon>
        <taxon>Burkholderiales</taxon>
        <taxon>Sphaerotilaceae</taxon>
        <taxon>Roseateles</taxon>
    </lineage>
</organism>
<evidence type="ECO:0000313" key="4">
    <source>
        <dbReference type="Proteomes" id="UP000562027"/>
    </source>
</evidence>
<reference evidence="3 4" key="1">
    <citation type="submission" date="2020-08" db="EMBL/GenBank/DDBJ databases">
        <title>Functional genomics of gut bacteria from endangered species of beetles.</title>
        <authorList>
            <person name="Carlos-Shanley C."/>
        </authorList>
    </citation>
    <scope>NUCLEOTIDE SEQUENCE [LARGE SCALE GENOMIC DNA]</scope>
    <source>
        <strain evidence="3 4">S00239</strain>
    </source>
</reference>
<feature type="signal peptide" evidence="1">
    <location>
        <begin position="1"/>
        <end position="23"/>
    </location>
</feature>
<keyword evidence="1" id="KW-0732">Signal</keyword>
<dbReference type="SUPFAM" id="SSF56601">
    <property type="entry name" value="beta-lactamase/transpeptidase-like"/>
    <property type="match status" value="1"/>
</dbReference>
<dbReference type="InterPro" id="IPR012338">
    <property type="entry name" value="Beta-lactam/transpept-like"/>
</dbReference>
<dbReference type="Proteomes" id="UP000562027">
    <property type="component" value="Unassembled WGS sequence"/>
</dbReference>
<comment type="caution">
    <text evidence="3">The sequence shown here is derived from an EMBL/GenBank/DDBJ whole genome shotgun (WGS) entry which is preliminary data.</text>
</comment>
<sequence length="391" mass="41687">MHKISTAICLITALSSMGGCAYAHTPVAAEAAEAEADNKAAAVERLVRNEMSARGIPGAQLTVVQGRKIVFTGAYGQTNLETGAPVTKQTIFGINSISKAVTGVAVMQLVEAGKLDLDAPLASYLKTLPPAWAEVSIRQALTHTSGLPEVIDDNARPLGGAEPEQAWAKVQELPLNFAPGTRFEYSQTNYVVVGKLIEKISGQSYAEFVRSRQFKPAGMQLSGFTDTAVIKPPVATLYTIVTPQIKGMKTVGVERSATPLLRHEPLADMFFPIGGIRTTSTDLAEWVIALQDLKLVNKSSLEQLLKPQLLKDGTQRGFNAVINGYGLGFPSIQRPLHPAFALTGGARAAVFIYPNDDLTVIFLSNLMGASPQAFIDKIAGVYLPGLNAVAK</sequence>
<dbReference type="AlphaFoldDB" id="A0A840LI76"/>
<accession>A0A840LI76</accession>
<evidence type="ECO:0000256" key="1">
    <source>
        <dbReference type="SAM" id="SignalP"/>
    </source>
</evidence>
<dbReference type="RefSeq" id="WP_184304282.1">
    <property type="nucleotide sequence ID" value="NZ_JACHLP010000012.1"/>
</dbReference>
<dbReference type="PROSITE" id="PS51257">
    <property type="entry name" value="PROKAR_LIPOPROTEIN"/>
    <property type="match status" value="1"/>
</dbReference>
<dbReference type="PANTHER" id="PTHR46825:SF9">
    <property type="entry name" value="BETA-LACTAMASE-RELATED DOMAIN-CONTAINING PROTEIN"/>
    <property type="match status" value="1"/>
</dbReference>